<evidence type="ECO:0000259" key="1">
    <source>
        <dbReference type="Pfam" id="PF01548"/>
    </source>
</evidence>
<dbReference type="Pfam" id="PF01548">
    <property type="entry name" value="DEDD_Tnp_IS110"/>
    <property type="match status" value="1"/>
</dbReference>
<comment type="caution">
    <text evidence="2">The sequence shown here is derived from an EMBL/GenBank/DDBJ whole genome shotgun (WGS) entry which is preliminary data.</text>
</comment>
<name>A0A6P1BYR8_9BRAD</name>
<dbReference type="GO" id="GO:0006313">
    <property type="term" value="P:DNA transposition"/>
    <property type="evidence" value="ECO:0007669"/>
    <property type="project" value="InterPro"/>
</dbReference>
<dbReference type="RefSeq" id="WP_163163915.1">
    <property type="nucleotide sequence ID" value="NZ_VKHP01001210.1"/>
</dbReference>
<dbReference type="AlphaFoldDB" id="A0A6P1BYR8"/>
<dbReference type="EMBL" id="VKHP01001210">
    <property type="protein sequence ID" value="NEV03345.1"/>
    <property type="molecule type" value="Genomic_DNA"/>
</dbReference>
<dbReference type="InterPro" id="IPR002525">
    <property type="entry name" value="Transp_IS110-like_N"/>
</dbReference>
<evidence type="ECO:0000313" key="3">
    <source>
        <dbReference type="Proteomes" id="UP000468531"/>
    </source>
</evidence>
<protein>
    <submittedName>
        <fullName evidence="2">IS110 family transposase</fullName>
    </submittedName>
</protein>
<accession>A0A6P1BYR8</accession>
<dbReference type="Proteomes" id="UP000468531">
    <property type="component" value="Unassembled WGS sequence"/>
</dbReference>
<sequence length="74" mass="8313">KLMAPQLVKPYVSRNKNDWRDAEGLCEAMSRQRFVPVKSAEQQAALMLTGIRDGLIARRTQLTNTIRGHAAEFG</sequence>
<dbReference type="GO" id="GO:0004803">
    <property type="term" value="F:transposase activity"/>
    <property type="evidence" value="ECO:0007669"/>
    <property type="project" value="InterPro"/>
</dbReference>
<organism evidence="2 3">
    <name type="scientific">Bradyrhizobium uaiense</name>
    <dbReference type="NCBI Taxonomy" id="2594946"/>
    <lineage>
        <taxon>Bacteria</taxon>
        <taxon>Pseudomonadati</taxon>
        <taxon>Pseudomonadota</taxon>
        <taxon>Alphaproteobacteria</taxon>
        <taxon>Hyphomicrobiales</taxon>
        <taxon>Nitrobacteraceae</taxon>
        <taxon>Bradyrhizobium</taxon>
    </lineage>
</organism>
<gene>
    <name evidence="2" type="ORF">FNJ47_49770</name>
</gene>
<feature type="non-terminal residue" evidence="2">
    <location>
        <position position="1"/>
    </location>
</feature>
<feature type="domain" description="Transposase IS110-like N-terminal" evidence="1">
    <location>
        <begin position="6"/>
        <end position="69"/>
    </location>
</feature>
<evidence type="ECO:0000313" key="2">
    <source>
        <dbReference type="EMBL" id="NEV03345.1"/>
    </source>
</evidence>
<dbReference type="GO" id="GO:0003677">
    <property type="term" value="F:DNA binding"/>
    <property type="evidence" value="ECO:0007669"/>
    <property type="project" value="InterPro"/>
</dbReference>
<feature type="non-terminal residue" evidence="2">
    <location>
        <position position="74"/>
    </location>
</feature>
<keyword evidence="3" id="KW-1185">Reference proteome</keyword>
<proteinExistence type="predicted"/>
<reference evidence="2 3" key="1">
    <citation type="journal article" date="2020" name="Arch. Microbiol.">
        <title>Bradyrhizobium uaiense sp. nov., a new highly efficient cowpea symbiont.</title>
        <authorList>
            <person name="Cabral Michel D."/>
            <person name="Azarias Guimaraes A."/>
            <person name="Martins da Costa E."/>
            <person name="Soares de Carvalho T."/>
            <person name="Balsanelli E."/>
            <person name="Willems A."/>
            <person name="Maltempi de Souza E."/>
            <person name="de Souza Moreira F.M."/>
        </authorList>
    </citation>
    <scope>NUCLEOTIDE SEQUENCE [LARGE SCALE GENOMIC DNA]</scope>
    <source>
        <strain evidence="2 3">UFLA 03-164</strain>
    </source>
</reference>